<accession>A0A1K1LQK4</accession>
<feature type="transmembrane region" description="Helical" evidence="6">
    <location>
        <begin position="367"/>
        <end position="392"/>
    </location>
</feature>
<name>A0A1K1LQK4_9FLAO</name>
<reference evidence="9 10" key="1">
    <citation type="submission" date="2016-11" db="EMBL/GenBank/DDBJ databases">
        <authorList>
            <person name="Jaros S."/>
            <person name="Januszkiewicz K."/>
            <person name="Wedrychowicz H."/>
        </authorList>
    </citation>
    <scope>NUCLEOTIDE SEQUENCE [LARGE SCALE GENOMIC DNA]</scope>
    <source>
        <strain evidence="9 10">CGMCC 1.12145</strain>
    </source>
</reference>
<dbReference type="EMBL" id="FPJE01000001">
    <property type="protein sequence ID" value="SFW13160.1"/>
    <property type="molecule type" value="Genomic_DNA"/>
</dbReference>
<feature type="domain" description="ABC3 transporter permease C-terminal" evidence="7">
    <location>
        <begin position="281"/>
        <end position="396"/>
    </location>
</feature>
<evidence type="ECO:0000256" key="2">
    <source>
        <dbReference type="ARBA" id="ARBA00022475"/>
    </source>
</evidence>
<feature type="domain" description="MacB-like periplasmic core" evidence="8">
    <location>
        <begin position="20"/>
        <end position="205"/>
    </location>
</feature>
<feature type="transmembrane region" description="Helical" evidence="6">
    <location>
        <begin position="322"/>
        <end position="347"/>
    </location>
</feature>
<evidence type="ECO:0000256" key="4">
    <source>
        <dbReference type="ARBA" id="ARBA00022989"/>
    </source>
</evidence>
<dbReference type="PANTHER" id="PTHR30572">
    <property type="entry name" value="MEMBRANE COMPONENT OF TRANSPORTER-RELATED"/>
    <property type="match status" value="1"/>
</dbReference>
<evidence type="ECO:0000256" key="1">
    <source>
        <dbReference type="ARBA" id="ARBA00004651"/>
    </source>
</evidence>
<feature type="transmembrane region" description="Helical" evidence="6">
    <location>
        <begin position="679"/>
        <end position="700"/>
    </location>
</feature>
<comment type="subcellular location">
    <subcellularLocation>
        <location evidence="1">Cell membrane</location>
        <topology evidence="1">Multi-pass membrane protein</topology>
    </subcellularLocation>
</comment>
<evidence type="ECO:0000313" key="10">
    <source>
        <dbReference type="Proteomes" id="UP000182248"/>
    </source>
</evidence>
<feature type="transmembrane region" description="Helical" evidence="6">
    <location>
        <begin position="413"/>
        <end position="436"/>
    </location>
</feature>
<dbReference type="InterPro" id="IPR050250">
    <property type="entry name" value="Macrolide_Exporter_MacB"/>
</dbReference>
<evidence type="ECO:0000313" key="9">
    <source>
        <dbReference type="EMBL" id="SFW13160.1"/>
    </source>
</evidence>
<feature type="domain" description="ABC3 transporter permease C-terminal" evidence="7">
    <location>
        <begin position="679"/>
        <end position="792"/>
    </location>
</feature>
<keyword evidence="10" id="KW-1185">Reference proteome</keyword>
<keyword evidence="4 6" id="KW-1133">Transmembrane helix</keyword>
<evidence type="ECO:0000256" key="3">
    <source>
        <dbReference type="ARBA" id="ARBA00022692"/>
    </source>
</evidence>
<feature type="transmembrane region" description="Helical" evidence="6">
    <location>
        <begin position="277"/>
        <end position="301"/>
    </location>
</feature>
<dbReference type="InterPro" id="IPR025857">
    <property type="entry name" value="MacB_PCD"/>
</dbReference>
<evidence type="ECO:0000256" key="5">
    <source>
        <dbReference type="ARBA" id="ARBA00023136"/>
    </source>
</evidence>
<dbReference type="PANTHER" id="PTHR30572:SF18">
    <property type="entry name" value="ABC-TYPE MACROLIDE FAMILY EXPORT SYSTEM PERMEASE COMPONENT 2"/>
    <property type="match status" value="1"/>
</dbReference>
<feature type="transmembrane region" description="Helical" evidence="6">
    <location>
        <begin position="21"/>
        <end position="42"/>
    </location>
</feature>
<dbReference type="Pfam" id="PF12704">
    <property type="entry name" value="MacB_PCD"/>
    <property type="match status" value="1"/>
</dbReference>
<dbReference type="PROSITE" id="PS51257">
    <property type="entry name" value="PROKAR_LIPOPROTEIN"/>
    <property type="match status" value="1"/>
</dbReference>
<protein>
    <submittedName>
        <fullName evidence="9">Putative ABC transport system permease protein</fullName>
    </submittedName>
</protein>
<dbReference type="GO" id="GO:0022857">
    <property type="term" value="F:transmembrane transporter activity"/>
    <property type="evidence" value="ECO:0007669"/>
    <property type="project" value="TreeGrafter"/>
</dbReference>
<dbReference type="STRING" id="1150368.SAMN02927921_00178"/>
<dbReference type="AlphaFoldDB" id="A0A1K1LQK4"/>
<dbReference type="GO" id="GO:0005886">
    <property type="term" value="C:plasma membrane"/>
    <property type="evidence" value="ECO:0007669"/>
    <property type="project" value="UniProtKB-SubCell"/>
</dbReference>
<feature type="transmembrane region" description="Helical" evidence="6">
    <location>
        <begin position="759"/>
        <end position="782"/>
    </location>
</feature>
<proteinExistence type="predicted"/>
<feature type="transmembrane region" description="Helical" evidence="6">
    <location>
        <begin position="729"/>
        <end position="747"/>
    </location>
</feature>
<gene>
    <name evidence="9" type="ORF">SAMN02927921_00178</name>
</gene>
<evidence type="ECO:0000256" key="6">
    <source>
        <dbReference type="SAM" id="Phobius"/>
    </source>
</evidence>
<organism evidence="9 10">
    <name type="scientific">Sinomicrobium oceani</name>
    <dbReference type="NCBI Taxonomy" id="1150368"/>
    <lineage>
        <taxon>Bacteria</taxon>
        <taxon>Pseudomonadati</taxon>
        <taxon>Bacteroidota</taxon>
        <taxon>Flavobacteriia</taxon>
        <taxon>Flavobacteriales</taxon>
        <taxon>Flavobacteriaceae</taxon>
        <taxon>Sinomicrobium</taxon>
    </lineage>
</organism>
<keyword evidence="3 6" id="KW-0812">Transmembrane</keyword>
<evidence type="ECO:0000259" key="8">
    <source>
        <dbReference type="Pfam" id="PF12704"/>
    </source>
</evidence>
<dbReference type="Proteomes" id="UP000182248">
    <property type="component" value="Unassembled WGS sequence"/>
</dbReference>
<keyword evidence="5 6" id="KW-0472">Membrane</keyword>
<dbReference type="InterPro" id="IPR003838">
    <property type="entry name" value="ABC3_permease_C"/>
</dbReference>
<dbReference type="Pfam" id="PF02687">
    <property type="entry name" value="FtsX"/>
    <property type="match status" value="2"/>
</dbReference>
<dbReference type="RefSeq" id="WP_072315414.1">
    <property type="nucleotide sequence ID" value="NZ_FPJE01000001.1"/>
</dbReference>
<sequence length="799" mass="89641">MIRNYFKIAWRNIKANRVYSIINIVGLTIGLASCLLVSAVILNDLSYDRQWSKTNDIYRIISKTESTGEQMATSPSLLGPQLILNFPEVKSFCPIDVEQFNFTFTNTESDIGIKCLDTEETIWDILDFKVIKGSPQKIVKGYPNLVISQKIKELYFPDTNPVGKVVKQVSSYGEPENCIITGVIENLPPNTHLYADALFIKKHKLNTDGFRRHGKQYLLLKSGGATGLLTDKINTWYKENADDANMTFSLQPIKDVYLKSGDINYQKVKGNIVNVRILTGVAILLLLIACINFINMSTARISKRTRETGIQKVLGAGRKTLILHYLIESVLFFAISFVLSLLLYMTALPSIESFLGHPLGLNITDSATFLFVILVVVTTVSILTGLYPAWLLSKPKPSAVLTNRFDMTRRTGIFRKGLVVLQFAITIVVIVSTLTMHRQIDYLGRKDLGFNKENLLSLDYTSWGDKGPAFKEAVKNIPGVESVSISSWTPSYYGGSFSFEIENPKSHHNTVKVWYILGDADLPNTLKLKLKSGESFDRFSLKDYSDFLGMDEKPDKDKENSGIYKPILLTNYTAELLGITALYEPHNDLKGVPVGIVENFHNESLRNPLAPTFVAATKNIRHGVLLVRLIPGAPNDILRAIHTKYKEFYPNYTFGFSWIADELAKEFLAEKKLQDILKLFSFLIIFLSCMGLFGLITFMVQSRVKEISIRKILGASVTQITVMLSKGSFGLVLLAVLIAVPIAWYGLQQWLMEFPYRIQLNWLVFAQGGLIALVIALCTLGVRTLRASIQNPADNLRND</sequence>
<evidence type="ECO:0000259" key="7">
    <source>
        <dbReference type="Pfam" id="PF02687"/>
    </source>
</evidence>
<keyword evidence="2" id="KW-1003">Cell membrane</keyword>